<evidence type="ECO:0000313" key="2">
    <source>
        <dbReference type="EMBL" id="GIF08483.1"/>
    </source>
</evidence>
<keyword evidence="3" id="KW-1185">Reference proteome</keyword>
<dbReference type="AlphaFoldDB" id="A0A919TNS9"/>
<reference evidence="2" key="1">
    <citation type="submission" date="2021-01" db="EMBL/GenBank/DDBJ databases">
        <title>Whole genome shotgun sequence of Actinoplanes siamensis NBRC 109076.</title>
        <authorList>
            <person name="Komaki H."/>
            <person name="Tamura T."/>
        </authorList>
    </citation>
    <scope>NUCLEOTIDE SEQUENCE</scope>
    <source>
        <strain evidence="2">NBRC 109076</strain>
    </source>
</reference>
<feature type="transmembrane region" description="Helical" evidence="1">
    <location>
        <begin position="21"/>
        <end position="39"/>
    </location>
</feature>
<comment type="caution">
    <text evidence="2">The sequence shown here is derived from an EMBL/GenBank/DDBJ whole genome shotgun (WGS) entry which is preliminary data.</text>
</comment>
<evidence type="ECO:0000256" key="1">
    <source>
        <dbReference type="SAM" id="Phobius"/>
    </source>
</evidence>
<gene>
    <name evidence="2" type="ORF">Asi03nite_60210</name>
</gene>
<keyword evidence="1" id="KW-0472">Membrane</keyword>
<protein>
    <recommendedName>
        <fullName evidence="4">Alpha/beta hydrolase</fullName>
    </recommendedName>
</protein>
<dbReference type="RefSeq" id="WP_203683835.1">
    <property type="nucleotide sequence ID" value="NZ_BOMW01000063.1"/>
</dbReference>
<keyword evidence="1" id="KW-1133">Transmembrane helix</keyword>
<accession>A0A919TNS9</accession>
<dbReference type="EMBL" id="BOMW01000063">
    <property type="protein sequence ID" value="GIF08483.1"/>
    <property type="molecule type" value="Genomic_DNA"/>
</dbReference>
<dbReference type="Proteomes" id="UP000629619">
    <property type="component" value="Unassembled WGS sequence"/>
</dbReference>
<evidence type="ECO:0000313" key="3">
    <source>
        <dbReference type="Proteomes" id="UP000629619"/>
    </source>
</evidence>
<sequence length="435" mass="46007">MSAKTDSRGRGSRLTFGRLPFAAIIIVVMAASLGVAAALSSTSGKPQPSANAVTEVKDPCEDAREMCATLPLNGREWRYSLVKASTATRRTAILDLGGPGIAPLSGTYHLSDYAAQLPQLSGYNLLVIEEPWVTQSLDDSCAEALAAYYGSVRAAAGDIPDRAAALQRICEIGQGRWGFTPQEYAQVVNAVTTHESLDLEGFVGHSFGAARYSYLTGAEAAENLKWAVLARPFPVGTDAVSFATRRAQLIEKDFGTAPGAYKQQTVESRSLPVTSFDAASAFVGLGYAAEAEQSEATDAVMKKRTPEVIGEFSDNLWHRYGTNSVSPAFLAQLDEVCSATTSSEKLKAGLPDDVTSRIVTELMLPCAGEPSRELSLPAAKTCVTSSKTDPVVAGDTAAGLIKRVASDVIIYESRAVSHNSQDGLSYCMTKVLGAA</sequence>
<evidence type="ECO:0008006" key="4">
    <source>
        <dbReference type="Google" id="ProtNLM"/>
    </source>
</evidence>
<organism evidence="2 3">
    <name type="scientific">Actinoplanes siamensis</name>
    <dbReference type="NCBI Taxonomy" id="1223317"/>
    <lineage>
        <taxon>Bacteria</taxon>
        <taxon>Bacillati</taxon>
        <taxon>Actinomycetota</taxon>
        <taxon>Actinomycetes</taxon>
        <taxon>Micromonosporales</taxon>
        <taxon>Micromonosporaceae</taxon>
        <taxon>Actinoplanes</taxon>
    </lineage>
</organism>
<proteinExistence type="predicted"/>
<name>A0A919TNS9_9ACTN</name>
<keyword evidence="1" id="KW-0812">Transmembrane</keyword>